<dbReference type="AlphaFoldDB" id="A0A077Y280"/>
<evidence type="ECO:0000313" key="5">
    <source>
        <dbReference type="Proteomes" id="UP000072904"/>
    </source>
</evidence>
<feature type="chain" id="PRO_5014501795" description="Fam-a protein" evidence="1">
    <location>
        <begin position="21"/>
        <end position="176"/>
    </location>
</feature>
<sequence>MRIYYLFFFLILIQLNLVNNQNLNQPNNANPLNRDFEKDMEELDLSGLEDDIENIEEIAYKDSYTYLTQIYIYVRIDGDYSMYKSHSNLMKLGEKYMTLLQNAMLNVQLKKNGVGEFICFYQKKDITENLATYFLIQKEIDYIQIGFEKRFPEGRISPIVDAEKRKTSSENIKDEL</sequence>
<dbReference type="VEuPathDB" id="PlasmoDB:Py17XNL_000403921"/>
<evidence type="ECO:0008006" key="6">
    <source>
        <dbReference type="Google" id="ProtNLM"/>
    </source>
</evidence>
<dbReference type="VEuPathDB" id="PlasmoDB:PY17X_0409700"/>
<evidence type="ECO:0000313" key="3">
    <source>
        <dbReference type="EMBL" id="VTZ73292.1"/>
    </source>
</evidence>
<organism evidence="2 5">
    <name type="scientific">Plasmodium yoelii</name>
    <dbReference type="NCBI Taxonomy" id="5861"/>
    <lineage>
        <taxon>Eukaryota</taxon>
        <taxon>Sar</taxon>
        <taxon>Alveolata</taxon>
        <taxon>Apicomplexa</taxon>
        <taxon>Aconoidasida</taxon>
        <taxon>Haemosporida</taxon>
        <taxon>Plasmodiidae</taxon>
        <taxon>Plasmodium</taxon>
        <taxon>Plasmodium (Vinckeia)</taxon>
    </lineage>
</organism>
<reference evidence="4 5" key="1">
    <citation type="journal article" date="2014" name="BMC Biol.">
        <title>A comprehensive evaluation of rodent malaria parasite genomes and gene expression.</title>
        <authorList>
            <person name="Otto T.D."/>
            <person name="Bohme U."/>
            <person name="Jackson A.P."/>
            <person name="Hunt M."/>
            <person name="Franke-Fayard B."/>
            <person name="Hoeijmakers W.A."/>
            <person name="Religa A.A."/>
            <person name="Robertson L."/>
            <person name="Sanders M."/>
            <person name="Ogun S.A."/>
            <person name="Cunningham D."/>
            <person name="Erhart A."/>
            <person name="Billker O."/>
            <person name="Khan S.M."/>
            <person name="Stunnenberg H.G."/>
            <person name="Langhorne J."/>
            <person name="Holder A.A."/>
            <person name="Waters A.P."/>
            <person name="Newbold C.I."/>
            <person name="Pain A."/>
            <person name="Berriman M."/>
            <person name="Janse C.J."/>
        </authorList>
    </citation>
    <scope>NUCLEOTIDE SEQUENCE [LARGE SCALE GENOMIC DNA]</scope>
    <source>
        <strain evidence="3 4">17X</strain>
        <strain evidence="2 5">YM</strain>
    </source>
</reference>
<dbReference type="RefSeq" id="XP_022811550.1">
    <property type="nucleotide sequence ID" value="XM_022955071.1"/>
</dbReference>
<gene>
    <name evidence="3" type="ORF">PY17X_0409700</name>
    <name evidence="2" type="ORF">PYYM_0409800</name>
</gene>
<dbReference type="KEGG" id="pyo:PY17X_0409700"/>
<reference evidence="3" key="4">
    <citation type="submission" date="2019-05" db="EMBL/GenBank/DDBJ databases">
        <authorList>
            <consortium name="Pathogen Informatics"/>
        </authorList>
    </citation>
    <scope>NUCLEOTIDE SEQUENCE</scope>
    <source>
        <strain evidence="3">17X</strain>
    </source>
</reference>
<dbReference type="EMBL" id="LK934632">
    <property type="protein sequence ID" value="CDU16476.1"/>
    <property type="molecule type" value="Genomic_DNA"/>
</dbReference>
<dbReference type="Proteomes" id="UP000072904">
    <property type="component" value="Chromosome 4"/>
</dbReference>
<dbReference type="GeneID" id="34859633"/>
<reference evidence="2" key="3">
    <citation type="submission" date="2014-05" db="EMBL/GenBank/DDBJ databases">
        <authorList>
            <person name="Aslett A.Martin."/>
            <person name="De Silva Nishadi"/>
        </authorList>
    </citation>
    <scope>NUCLEOTIDE SEQUENCE</scope>
    <source>
        <strain evidence="2">YM</strain>
    </source>
</reference>
<dbReference type="OrthoDB" id="369974at2759"/>
<evidence type="ECO:0000256" key="1">
    <source>
        <dbReference type="SAM" id="SignalP"/>
    </source>
</evidence>
<evidence type="ECO:0000313" key="4">
    <source>
        <dbReference type="Proteomes" id="UP000072874"/>
    </source>
</evidence>
<name>A0A077Y280_PLAYE</name>
<proteinExistence type="predicted"/>
<accession>A0A077Y280</accession>
<feature type="signal peptide" evidence="1">
    <location>
        <begin position="1"/>
        <end position="20"/>
    </location>
</feature>
<dbReference type="OMA" id="CFYQDKA"/>
<dbReference type="EMBL" id="LM993658">
    <property type="protein sequence ID" value="VTZ73292.1"/>
    <property type="molecule type" value="Genomic_DNA"/>
</dbReference>
<reference evidence="3" key="2">
    <citation type="submission" date="2014-05" db="EMBL/GenBank/DDBJ databases">
        <authorList>
            <person name="Aslett M.A."/>
            <person name="De Silva N."/>
        </authorList>
    </citation>
    <scope>NUCLEOTIDE SEQUENCE</scope>
    <source>
        <strain evidence="3">17X</strain>
    </source>
</reference>
<dbReference type="VEuPathDB" id="PlasmoDB:PYYM_0409800"/>
<dbReference type="Proteomes" id="UP000072874">
    <property type="component" value="Chromosome 4"/>
</dbReference>
<keyword evidence="1" id="KW-0732">Signal</keyword>
<protein>
    <recommendedName>
        <fullName evidence="6">Fam-a protein</fullName>
    </recommendedName>
</protein>
<evidence type="ECO:0000313" key="2">
    <source>
        <dbReference type="EMBL" id="CDU16476.1"/>
    </source>
</evidence>